<evidence type="ECO:0000313" key="1">
    <source>
        <dbReference type="EMBL" id="AGM07114.1"/>
    </source>
</evidence>
<dbReference type="Pfam" id="PF08310">
    <property type="entry name" value="LGFP"/>
    <property type="match status" value="4"/>
</dbReference>
<reference evidence="1 2" key="1">
    <citation type="journal article" date="2013" name="BMC Genomics">
        <title>ContigScape: a Cytoscape plugin facilitating microbial genome gap closing.</title>
        <authorList>
            <person name="Tang B."/>
            <person name="Wang Q."/>
            <person name="Yang M."/>
            <person name="Xie F."/>
            <person name="Zhu Y."/>
            <person name="Zhuo Y."/>
            <person name="Wang S."/>
            <person name="Gao H."/>
            <person name="Ding X."/>
            <person name="Zhang L."/>
            <person name="Zhao G."/>
            <person name="Zheng H."/>
        </authorList>
    </citation>
    <scope>NUCLEOTIDE SEQUENCE [LARGE SCALE GENOMIC DNA]</scope>
    <source>
        <strain evidence="1 2">HCCB10007</strain>
    </source>
</reference>
<evidence type="ECO:0000313" key="2">
    <source>
        <dbReference type="Proteomes" id="UP000013968"/>
    </source>
</evidence>
<name>R4SUR2_9PSEU</name>
<keyword evidence="2" id="KW-1185">Reference proteome</keyword>
<dbReference type="InterPro" id="IPR013207">
    <property type="entry name" value="LGFP"/>
</dbReference>
<dbReference type="PATRIC" id="fig|1156913.3.peg.4605"/>
<sequence>MCVLLGLSVPAVAAADPVPLEPVSCAGRTDVVRVKSSAGDGRPVCFEIPDDFGEYAIDVPGAYLLAGDNAHPITVTLIDESGTAGAVDIDLGGWTAVGAGKEQTAASALRLISAATARGYAAVTAERQRLIADGFADFYLGEPIMRIHRANPTAAETPDNVGWEQFYEGGAIYYTAATGARAIYGGIFERYFKLGRAAGPLGYPTTSQAGGPTEGWYADFTGNPATGGGNGGSIYWNPENYPFEFSYTRANALYGPIREKWVTLGRTAWQGQPLTDLSPTPTPNATGPNGAGTYVHFGQPTEANYLSPTGPANASIYYSDQTGRAHTVQGSIRQTWRQHGWEQGRFGFPTSDEQTTPTGWTQTFQHGTITWNRGATAPILTTS</sequence>
<gene>
    <name evidence="1" type="ORF">AORI_4530</name>
</gene>
<dbReference type="HOGENOM" id="CLU_778088_0_0_11"/>
<accession>R4SUR2</accession>
<protein>
    <submittedName>
        <fullName evidence="1">LGFP repeat protein</fullName>
    </submittedName>
</protein>
<dbReference type="EMBL" id="CP003410">
    <property type="protein sequence ID" value="AGM07114.1"/>
    <property type="molecule type" value="Genomic_DNA"/>
</dbReference>
<dbReference type="AlphaFoldDB" id="R4SUR2"/>
<dbReference type="Proteomes" id="UP000013968">
    <property type="component" value="Chromosome"/>
</dbReference>
<dbReference type="KEGG" id="aoi:AORI_4530"/>
<proteinExistence type="predicted"/>
<organism evidence="1 2">
    <name type="scientific">Amycolatopsis keratiniphila</name>
    <dbReference type="NCBI Taxonomy" id="129921"/>
    <lineage>
        <taxon>Bacteria</taxon>
        <taxon>Bacillati</taxon>
        <taxon>Actinomycetota</taxon>
        <taxon>Actinomycetes</taxon>
        <taxon>Pseudonocardiales</taxon>
        <taxon>Pseudonocardiaceae</taxon>
        <taxon>Amycolatopsis</taxon>
        <taxon>Amycolatopsis japonica group</taxon>
    </lineage>
</organism>